<protein>
    <submittedName>
        <fullName evidence="2">Signal transducer and activator of transcription 5A</fullName>
    </submittedName>
</protein>
<gene>
    <name evidence="2" type="primary">STAT5A_2</name>
    <name evidence="2" type="ORF">P7K49_011666</name>
</gene>
<evidence type="ECO:0000259" key="1">
    <source>
        <dbReference type="Pfam" id="PF01017"/>
    </source>
</evidence>
<dbReference type="SUPFAM" id="SSF47655">
    <property type="entry name" value="STAT"/>
    <property type="match status" value="1"/>
</dbReference>
<sequence>MSQKHLQINQTFEELRLVTQDTENELKKLQQTQEYFIIQYQESLRIQGEAQWRRRVRPEETRKCLNIVGIM</sequence>
<proteinExistence type="predicted"/>
<organism evidence="2 3">
    <name type="scientific">Saguinus oedipus</name>
    <name type="common">Cotton-top tamarin</name>
    <name type="synonym">Oedipomidas oedipus</name>
    <dbReference type="NCBI Taxonomy" id="9490"/>
    <lineage>
        <taxon>Eukaryota</taxon>
        <taxon>Metazoa</taxon>
        <taxon>Chordata</taxon>
        <taxon>Craniata</taxon>
        <taxon>Vertebrata</taxon>
        <taxon>Euteleostomi</taxon>
        <taxon>Mammalia</taxon>
        <taxon>Eutheria</taxon>
        <taxon>Euarchontoglires</taxon>
        <taxon>Primates</taxon>
        <taxon>Haplorrhini</taxon>
        <taxon>Platyrrhini</taxon>
        <taxon>Cebidae</taxon>
        <taxon>Callitrichinae</taxon>
        <taxon>Saguinus</taxon>
    </lineage>
</organism>
<dbReference type="Proteomes" id="UP001266305">
    <property type="component" value="Unassembled WGS sequence"/>
</dbReference>
<dbReference type="InterPro" id="IPR015988">
    <property type="entry name" value="STAT_TF_CC"/>
</dbReference>
<comment type="caution">
    <text evidence="2">The sequence shown here is derived from an EMBL/GenBank/DDBJ whole genome shotgun (WGS) entry which is preliminary data.</text>
</comment>
<evidence type="ECO:0000313" key="2">
    <source>
        <dbReference type="EMBL" id="KAK2111920.1"/>
    </source>
</evidence>
<dbReference type="Pfam" id="PF01017">
    <property type="entry name" value="STAT_alpha"/>
    <property type="match status" value="1"/>
</dbReference>
<dbReference type="Gene3D" id="1.20.1050.20">
    <property type="entry name" value="STAT transcription factor, all-alpha domain"/>
    <property type="match status" value="1"/>
</dbReference>
<name>A0ABQ9VRB5_SAGOE</name>
<reference evidence="2 3" key="1">
    <citation type="submission" date="2023-05" db="EMBL/GenBank/DDBJ databases">
        <title>B98-5 Cell Line De Novo Hybrid Assembly: An Optical Mapping Approach.</title>
        <authorList>
            <person name="Kananen K."/>
            <person name="Auerbach J.A."/>
            <person name="Kautto E."/>
            <person name="Blachly J.S."/>
        </authorList>
    </citation>
    <scope>NUCLEOTIDE SEQUENCE [LARGE SCALE GENOMIC DNA]</scope>
    <source>
        <strain evidence="2">B95-8</strain>
        <tissue evidence="2">Cell line</tissue>
    </source>
</reference>
<dbReference type="EMBL" id="JASSZA010000005">
    <property type="protein sequence ID" value="KAK2111920.1"/>
    <property type="molecule type" value="Genomic_DNA"/>
</dbReference>
<keyword evidence="3" id="KW-1185">Reference proteome</keyword>
<dbReference type="InterPro" id="IPR013800">
    <property type="entry name" value="STAT_TF_alpha"/>
</dbReference>
<feature type="domain" description="STAT transcription factor all-alpha" evidence="1">
    <location>
        <begin position="10"/>
        <end position="49"/>
    </location>
</feature>
<evidence type="ECO:0000313" key="3">
    <source>
        <dbReference type="Proteomes" id="UP001266305"/>
    </source>
</evidence>
<accession>A0ABQ9VRB5</accession>